<keyword evidence="2 5" id="KW-0812">Transmembrane</keyword>
<evidence type="ECO:0000256" key="3">
    <source>
        <dbReference type="ARBA" id="ARBA00022989"/>
    </source>
</evidence>
<feature type="transmembrane region" description="Helical" evidence="5">
    <location>
        <begin position="255"/>
        <end position="279"/>
    </location>
</feature>
<dbReference type="InterPro" id="IPR023271">
    <property type="entry name" value="Aquaporin-like"/>
</dbReference>
<organism evidence="6">
    <name type="scientific">bioreactor metagenome</name>
    <dbReference type="NCBI Taxonomy" id="1076179"/>
    <lineage>
        <taxon>unclassified sequences</taxon>
        <taxon>metagenomes</taxon>
        <taxon>ecological metagenomes</taxon>
    </lineage>
</organism>
<dbReference type="PANTHER" id="PTHR30520:SF2">
    <property type="entry name" value="INNER MEMBRANE PROTEIN YFDC"/>
    <property type="match status" value="1"/>
</dbReference>
<feature type="transmembrane region" description="Helical" evidence="5">
    <location>
        <begin position="91"/>
        <end position="109"/>
    </location>
</feature>
<evidence type="ECO:0000256" key="5">
    <source>
        <dbReference type="SAM" id="Phobius"/>
    </source>
</evidence>
<feature type="transmembrane region" description="Helical" evidence="5">
    <location>
        <begin position="141"/>
        <end position="160"/>
    </location>
</feature>
<comment type="caution">
    <text evidence="6">The sequence shown here is derived from an EMBL/GenBank/DDBJ whole genome shotgun (WGS) entry which is preliminary data.</text>
</comment>
<dbReference type="GO" id="GO:0015499">
    <property type="term" value="F:formate transmembrane transporter activity"/>
    <property type="evidence" value="ECO:0007669"/>
    <property type="project" value="TreeGrafter"/>
</dbReference>
<accession>A0A644UBP8</accession>
<dbReference type="GO" id="GO:0005886">
    <property type="term" value="C:plasma membrane"/>
    <property type="evidence" value="ECO:0007669"/>
    <property type="project" value="TreeGrafter"/>
</dbReference>
<sequence length="297" mass="32930">MLKVDTKVEGKTIEQKEIASSKLSCQEQVVLEEHERLSPHLLFEIIRRDGDEELSRPARALLFSGFIAGIIISFSFLFKAVLTIYLPDKPWSNLITSIGYTTGFILVILGRMQLFTENTITTIIPLFKEFSRVKFLNIMRLWCLVLLANLIGTFLAAIFLSMPTFVTPELAAALHGIASHAAAMTPMENIVKGIPAGILIAAIVWMMPLSRSFSLFLILFFTYFISLGSFAHVVVGSGELAYEVINGGAGLYDYFVRFLIPTGFGNILGGTLVFTLLIYAQVSTELRDGVDESCRIK</sequence>
<keyword evidence="4 5" id="KW-0472">Membrane</keyword>
<dbReference type="AlphaFoldDB" id="A0A644UBP8"/>
<name>A0A644UBP8_9ZZZZ</name>
<dbReference type="Pfam" id="PF01226">
    <property type="entry name" value="Form_Nir_trans"/>
    <property type="match status" value="1"/>
</dbReference>
<evidence type="ECO:0000256" key="1">
    <source>
        <dbReference type="ARBA" id="ARBA00004141"/>
    </source>
</evidence>
<reference evidence="6" key="1">
    <citation type="submission" date="2019-08" db="EMBL/GenBank/DDBJ databases">
        <authorList>
            <person name="Kucharzyk K."/>
            <person name="Murdoch R.W."/>
            <person name="Higgins S."/>
            <person name="Loffler F."/>
        </authorList>
    </citation>
    <scope>NUCLEOTIDE SEQUENCE</scope>
</reference>
<proteinExistence type="predicted"/>
<evidence type="ECO:0000313" key="6">
    <source>
        <dbReference type="EMBL" id="MPL76398.1"/>
    </source>
</evidence>
<feature type="transmembrane region" description="Helical" evidence="5">
    <location>
        <begin position="215"/>
        <end position="235"/>
    </location>
</feature>
<comment type="subcellular location">
    <subcellularLocation>
        <location evidence="1">Membrane</location>
        <topology evidence="1">Multi-pass membrane protein</topology>
    </subcellularLocation>
</comment>
<dbReference type="EMBL" id="VSSQ01000097">
    <property type="protein sequence ID" value="MPL76398.1"/>
    <property type="molecule type" value="Genomic_DNA"/>
</dbReference>
<dbReference type="Gene3D" id="1.20.1080.10">
    <property type="entry name" value="Glycerol uptake facilitator protein"/>
    <property type="match status" value="1"/>
</dbReference>
<evidence type="ECO:0000256" key="2">
    <source>
        <dbReference type="ARBA" id="ARBA00022692"/>
    </source>
</evidence>
<dbReference type="PANTHER" id="PTHR30520">
    <property type="entry name" value="FORMATE TRANSPORTER-RELATED"/>
    <property type="match status" value="1"/>
</dbReference>
<keyword evidence="3 5" id="KW-1133">Transmembrane helix</keyword>
<feature type="transmembrane region" description="Helical" evidence="5">
    <location>
        <begin position="60"/>
        <end position="85"/>
    </location>
</feature>
<gene>
    <name evidence="6" type="primary">yfdC_1</name>
    <name evidence="6" type="ORF">SDC9_22243</name>
</gene>
<dbReference type="InterPro" id="IPR000292">
    <property type="entry name" value="For/NO2_transpt"/>
</dbReference>
<feature type="transmembrane region" description="Helical" evidence="5">
    <location>
        <begin position="190"/>
        <end position="208"/>
    </location>
</feature>
<evidence type="ECO:0000256" key="4">
    <source>
        <dbReference type="ARBA" id="ARBA00023136"/>
    </source>
</evidence>
<protein>
    <submittedName>
        <fullName evidence="6">Inner membrane protein YfdC</fullName>
    </submittedName>
</protein>